<evidence type="ECO:0000313" key="2">
    <source>
        <dbReference type="Proteomes" id="UP000320293"/>
    </source>
</evidence>
<proteinExistence type="predicted"/>
<dbReference type="EMBL" id="SFBF01000079">
    <property type="protein sequence ID" value="TRU51975.1"/>
    <property type="molecule type" value="Genomic_DNA"/>
</dbReference>
<sequence>MSKFHEEHPYQLDGMIKIVWHPEIKANPDVQPFPIEMKYEPAETKTPVHTGNSNWRGPVWFPMNFLIIESLKKFYEYFNVCLKEEDFGVLCPSVSHHKISLEEVSIELSKKLIKIFLLDGSGKRPVYGDNPKLRELFKTRDGQDLILFYEYFHGDTGQGLGASHQTGWTGLVANLIYQVGEYNYLNSAPS</sequence>
<dbReference type="InterPro" id="IPR008928">
    <property type="entry name" value="6-hairpin_glycosidase_sf"/>
</dbReference>
<dbReference type="GO" id="GO:0009311">
    <property type="term" value="P:oligosaccharide metabolic process"/>
    <property type="evidence" value="ECO:0007669"/>
    <property type="project" value="InterPro"/>
</dbReference>
<dbReference type="PANTHER" id="PTHR10412">
    <property type="entry name" value="MANNOSYL-OLIGOSACCHARIDE GLUCOSIDASE"/>
    <property type="match status" value="1"/>
</dbReference>
<evidence type="ECO:0000313" key="1">
    <source>
        <dbReference type="EMBL" id="TRU51975.1"/>
    </source>
</evidence>
<dbReference type="InterPro" id="IPR012341">
    <property type="entry name" value="6hp_glycosidase-like_sf"/>
</dbReference>
<gene>
    <name evidence="1" type="ORF">EWV91_04535</name>
</gene>
<name>A0A552FZ29_MICAE</name>
<dbReference type="Proteomes" id="UP000320293">
    <property type="component" value="Unassembled WGS sequence"/>
</dbReference>
<dbReference type="AlphaFoldDB" id="A0A552FZ29"/>
<protein>
    <recommendedName>
        <fullName evidence="3">Glucosidase</fullName>
    </recommendedName>
</protein>
<organism evidence="1 2">
    <name type="scientific">Microcystis aeruginosa Ma_QC_Ca_00000000_S207</name>
    <dbReference type="NCBI Taxonomy" id="2486251"/>
    <lineage>
        <taxon>Bacteria</taxon>
        <taxon>Bacillati</taxon>
        <taxon>Cyanobacteriota</taxon>
        <taxon>Cyanophyceae</taxon>
        <taxon>Oscillatoriophycideae</taxon>
        <taxon>Chroococcales</taxon>
        <taxon>Microcystaceae</taxon>
        <taxon>Microcystis</taxon>
    </lineage>
</organism>
<dbReference type="Gene3D" id="1.50.10.10">
    <property type="match status" value="1"/>
</dbReference>
<evidence type="ECO:0008006" key="3">
    <source>
        <dbReference type="Google" id="ProtNLM"/>
    </source>
</evidence>
<dbReference type="PANTHER" id="PTHR10412:SF10">
    <property type="entry name" value="GLYCOSYL HYDROLASE FAMILY 63 C-TERMINAL DOMAIN-CONTAINING PROTEIN"/>
    <property type="match status" value="1"/>
</dbReference>
<accession>A0A552FZ29</accession>
<dbReference type="GO" id="GO:0004573">
    <property type="term" value="F:Glc3Man9GlcNAc2 oligosaccharide glucosidase activity"/>
    <property type="evidence" value="ECO:0007669"/>
    <property type="project" value="InterPro"/>
</dbReference>
<reference evidence="1 2" key="1">
    <citation type="submission" date="2019-01" db="EMBL/GenBank/DDBJ databases">
        <title>Coherence of Microcystis species and biogeography revealed through population genomics.</title>
        <authorList>
            <person name="Perez-Carrascal O.M."/>
            <person name="Terrat Y."/>
            <person name="Giani A."/>
            <person name="Fortin N."/>
            <person name="Tromas N."/>
            <person name="Shapiro B.J."/>
        </authorList>
    </citation>
    <scope>NUCLEOTIDE SEQUENCE [LARGE SCALE GENOMIC DNA]</scope>
    <source>
        <strain evidence="1">Ma_QC_Ca_00000000_S207</strain>
    </source>
</reference>
<comment type="caution">
    <text evidence="1">The sequence shown here is derived from an EMBL/GenBank/DDBJ whole genome shotgun (WGS) entry which is preliminary data.</text>
</comment>
<dbReference type="SUPFAM" id="SSF48208">
    <property type="entry name" value="Six-hairpin glycosidases"/>
    <property type="match status" value="1"/>
</dbReference>
<dbReference type="InterPro" id="IPR004888">
    <property type="entry name" value="Glycoside_hydrolase_63"/>
</dbReference>